<evidence type="ECO:0000313" key="7">
    <source>
        <dbReference type="EMBL" id="GAV24638.1"/>
    </source>
</evidence>
<keyword evidence="8" id="KW-1185">Reference proteome</keyword>
<name>A0A1L8D0F6_9THEO</name>
<dbReference type="InterPro" id="IPR005234">
    <property type="entry name" value="ScpB_csome_segregation"/>
</dbReference>
<dbReference type="RefSeq" id="WP_077177410.1">
    <property type="nucleotide sequence ID" value="NZ_BDJL01000011.1"/>
</dbReference>
<dbReference type="GO" id="GO:0006260">
    <property type="term" value="P:DNA replication"/>
    <property type="evidence" value="ECO:0007669"/>
    <property type="project" value="UniProtKB-UniRule"/>
</dbReference>
<comment type="similarity">
    <text evidence="5">Belongs to the ScpB family.</text>
</comment>
<dbReference type="NCBIfam" id="TIGR00281">
    <property type="entry name" value="SMC-Scp complex subunit ScpB"/>
    <property type="match status" value="1"/>
</dbReference>
<dbReference type="GO" id="GO:0005737">
    <property type="term" value="C:cytoplasm"/>
    <property type="evidence" value="ECO:0007669"/>
    <property type="project" value="UniProtKB-SubCell"/>
</dbReference>
<keyword evidence="4 5" id="KW-0131">Cell cycle</keyword>
<dbReference type="PANTHER" id="PTHR34298:SF2">
    <property type="entry name" value="SEGREGATION AND CONDENSATION PROTEIN B"/>
    <property type="match status" value="1"/>
</dbReference>
<comment type="subcellular location">
    <subcellularLocation>
        <location evidence="5">Cytoplasm</location>
    </subcellularLocation>
    <text evidence="5">Associated with two foci at the outer edges of the nucleoid region in young cells, and at four foci within both cell halves in older cells.</text>
</comment>
<evidence type="ECO:0000256" key="1">
    <source>
        <dbReference type="ARBA" id="ARBA00022490"/>
    </source>
</evidence>
<accession>A0A1L8D0F6</accession>
<dbReference type="HAMAP" id="MF_01804">
    <property type="entry name" value="ScpB"/>
    <property type="match status" value="1"/>
</dbReference>
<protein>
    <recommendedName>
        <fullName evidence="5">Segregation and condensation protein B</fullName>
    </recommendedName>
</protein>
<dbReference type="Pfam" id="PF04079">
    <property type="entry name" value="SMC_ScpB"/>
    <property type="match status" value="1"/>
</dbReference>
<evidence type="ECO:0000256" key="2">
    <source>
        <dbReference type="ARBA" id="ARBA00022618"/>
    </source>
</evidence>
<dbReference type="GO" id="GO:0051304">
    <property type="term" value="P:chromosome separation"/>
    <property type="evidence" value="ECO:0007669"/>
    <property type="project" value="InterPro"/>
</dbReference>
<comment type="function">
    <text evidence="5">Participates in chromosomal partition during cell division. May act via the formation of a condensin-like complex containing Smc and ScpA that pull DNA away from mid-cell into both cell halves.</text>
</comment>
<dbReference type="Proteomes" id="UP000187338">
    <property type="component" value="Unassembled WGS sequence"/>
</dbReference>
<gene>
    <name evidence="5" type="primary">scpB</name>
    <name evidence="7" type="ORF">ciss_05710</name>
</gene>
<comment type="subunit">
    <text evidence="5">Homodimer. Homodimerization may be required to stabilize the binding of ScpA to the Smc head domains. Component of a cohesin-like complex composed of ScpA, ScpB and the Smc homodimer, in which ScpA and ScpB bind to the head domain of Smc. The presence of the three proteins is required for the association of the complex with DNA.</text>
</comment>
<evidence type="ECO:0000256" key="6">
    <source>
        <dbReference type="SAM" id="Coils"/>
    </source>
</evidence>
<sequence>MEKSGYGMSVLFPINLEGALEALLFVSPEPLSLKKIAQVLELSLEEAKEIVLRLQEKLEQDQRGIMLHFSGEEAWLTTRPDFSVYIERLFKPPAQHLTQATLETLAIIAYKQPVTRTEIELIRGVKADSSIATLLEKGLIEEAGRKDAPGRPIIYRTTAKFLEFFGLKSLDELPPLNLENEAVNDGNNNFEE</sequence>
<dbReference type="GO" id="GO:0051301">
    <property type="term" value="P:cell division"/>
    <property type="evidence" value="ECO:0007669"/>
    <property type="project" value="UniProtKB-KW"/>
</dbReference>
<organism evidence="7 8">
    <name type="scientific">Carboxydothermus islandicus</name>
    <dbReference type="NCBI Taxonomy" id="661089"/>
    <lineage>
        <taxon>Bacteria</taxon>
        <taxon>Bacillati</taxon>
        <taxon>Bacillota</taxon>
        <taxon>Clostridia</taxon>
        <taxon>Thermoanaerobacterales</taxon>
        <taxon>Thermoanaerobacteraceae</taxon>
        <taxon>Carboxydothermus</taxon>
    </lineage>
</organism>
<keyword evidence="2 5" id="KW-0132">Cell division</keyword>
<comment type="caution">
    <text evidence="7">The sequence shown here is derived from an EMBL/GenBank/DDBJ whole genome shotgun (WGS) entry which is preliminary data.</text>
</comment>
<evidence type="ECO:0000256" key="4">
    <source>
        <dbReference type="ARBA" id="ARBA00023306"/>
    </source>
</evidence>
<proteinExistence type="inferred from homology"/>
<feature type="coiled-coil region" evidence="6">
    <location>
        <begin position="37"/>
        <end position="64"/>
    </location>
</feature>
<keyword evidence="1 5" id="KW-0963">Cytoplasm</keyword>
<dbReference type="PIRSF" id="PIRSF019345">
    <property type="entry name" value="ScpB"/>
    <property type="match status" value="1"/>
</dbReference>
<reference evidence="8" key="1">
    <citation type="submission" date="2016-12" db="EMBL/GenBank/DDBJ databases">
        <title>Draft Genome Sequences od Carboxydothermus pertinax and islandicus, Hydrogenogenic Carboxydotrophic Bacteria.</title>
        <authorList>
            <person name="Fukuyama Y."/>
            <person name="Ohmae K."/>
            <person name="Yoneda Y."/>
            <person name="Yoshida T."/>
            <person name="Sako Y."/>
        </authorList>
    </citation>
    <scope>NUCLEOTIDE SEQUENCE [LARGE SCALE GENOMIC DNA]</scope>
    <source>
        <strain evidence="8">SET</strain>
    </source>
</reference>
<evidence type="ECO:0000256" key="5">
    <source>
        <dbReference type="HAMAP-Rule" id="MF_01804"/>
    </source>
</evidence>
<dbReference type="InterPro" id="IPR036390">
    <property type="entry name" value="WH_DNA-bd_sf"/>
</dbReference>
<dbReference type="PANTHER" id="PTHR34298">
    <property type="entry name" value="SEGREGATION AND CONDENSATION PROTEIN B"/>
    <property type="match status" value="1"/>
</dbReference>
<evidence type="ECO:0000256" key="3">
    <source>
        <dbReference type="ARBA" id="ARBA00022829"/>
    </source>
</evidence>
<evidence type="ECO:0000313" key="8">
    <source>
        <dbReference type="Proteomes" id="UP000187338"/>
    </source>
</evidence>
<dbReference type="STRING" id="661089.ciss_05710"/>
<dbReference type="OrthoDB" id="9806226at2"/>
<dbReference type="InterPro" id="IPR036388">
    <property type="entry name" value="WH-like_DNA-bd_sf"/>
</dbReference>
<keyword evidence="3 5" id="KW-0159">Chromosome partition</keyword>
<dbReference type="EMBL" id="BDJL01000011">
    <property type="protein sequence ID" value="GAV24638.1"/>
    <property type="molecule type" value="Genomic_DNA"/>
</dbReference>
<keyword evidence="6" id="KW-0175">Coiled coil</keyword>
<dbReference type="AlphaFoldDB" id="A0A1L8D0F6"/>
<dbReference type="Gene3D" id="1.10.10.10">
    <property type="entry name" value="Winged helix-like DNA-binding domain superfamily/Winged helix DNA-binding domain"/>
    <property type="match status" value="2"/>
</dbReference>
<dbReference type="SUPFAM" id="SSF46785">
    <property type="entry name" value="Winged helix' DNA-binding domain"/>
    <property type="match status" value="2"/>
</dbReference>